<evidence type="ECO:0000313" key="13">
    <source>
        <dbReference type="Proteomes" id="UP000198824"/>
    </source>
</evidence>
<dbReference type="InterPro" id="IPR002024">
    <property type="entry name" value="Bacterioferritin"/>
</dbReference>
<feature type="binding site" evidence="8">
    <location>
        <position position="94"/>
    </location>
    <ligand>
        <name>Fe cation</name>
        <dbReference type="ChEBI" id="CHEBI:24875"/>
        <label>2</label>
    </ligand>
</feature>
<evidence type="ECO:0000256" key="8">
    <source>
        <dbReference type="PIRSR" id="PIRSR002560-1"/>
    </source>
</evidence>
<evidence type="ECO:0000256" key="5">
    <source>
        <dbReference type="ARBA" id="ARBA00022723"/>
    </source>
</evidence>
<keyword evidence="3 7" id="KW-0409">Iron storage</keyword>
<dbReference type="InterPro" id="IPR012347">
    <property type="entry name" value="Ferritin-like"/>
</dbReference>
<feature type="binding site" evidence="8">
    <location>
        <position position="51"/>
    </location>
    <ligand>
        <name>Fe cation</name>
        <dbReference type="ChEBI" id="CHEBI:24875"/>
        <label>1</label>
    </ligand>
</feature>
<dbReference type="GO" id="GO:0004322">
    <property type="term" value="F:ferroxidase activity"/>
    <property type="evidence" value="ECO:0007669"/>
    <property type="project" value="UniProtKB-EC"/>
</dbReference>
<dbReference type="RefSeq" id="WP_093315711.1">
    <property type="nucleotide sequence ID" value="NZ_FOZG01000002.1"/>
</dbReference>
<sequence>MKGDAKVIDYLNEALKNELTAINQYWLHYRLLDHWGIERLAEYERHESIDEMKHADWLSARILFLDGLPNFQLLGRLRIGESTEEVLKADLALEEDAIPLLRDAIAHCETVRDFISRDLFKQILANEEEHVDFLERQFDMIERMGIHNYIQLQSKPAGEQEGAVKG</sequence>
<proteinExistence type="inferred from homology"/>
<dbReference type="InterPro" id="IPR009078">
    <property type="entry name" value="Ferritin-like_SF"/>
</dbReference>
<evidence type="ECO:0000256" key="3">
    <source>
        <dbReference type="ARBA" id="ARBA00022434"/>
    </source>
</evidence>
<comment type="cofactor">
    <cofactor evidence="1">
        <name>heme b</name>
        <dbReference type="ChEBI" id="CHEBI:60344"/>
    </cofactor>
</comment>
<dbReference type="PANTHER" id="PTHR30295">
    <property type="entry name" value="BACTERIOFERRITIN"/>
    <property type="match status" value="1"/>
</dbReference>
<feature type="binding site" evidence="8">
    <location>
        <position position="18"/>
    </location>
    <ligand>
        <name>Fe cation</name>
        <dbReference type="ChEBI" id="CHEBI:24875"/>
        <label>1</label>
    </ligand>
</feature>
<evidence type="ECO:0000256" key="10">
    <source>
        <dbReference type="SAM" id="Coils"/>
    </source>
</evidence>
<dbReference type="EC" id="1.16.3.1" evidence="7"/>
<dbReference type="OrthoDB" id="9800505at2"/>
<comment type="function">
    <text evidence="7">Iron-storage protein, whose ferroxidase center binds Fe(2+), oxidizes it using dioxygen to Fe(3+), and participates in the subsequent Fe(3+) oxide mineral core formation within the central cavity of the BFR protein shell.</text>
</comment>
<dbReference type="GO" id="GO:0006826">
    <property type="term" value="P:iron ion transport"/>
    <property type="evidence" value="ECO:0007669"/>
    <property type="project" value="InterPro"/>
</dbReference>
<dbReference type="EMBL" id="FOZG01000002">
    <property type="protein sequence ID" value="SFS04348.1"/>
    <property type="molecule type" value="Genomic_DNA"/>
</dbReference>
<comment type="catalytic activity">
    <reaction evidence="7">
        <text>4 Fe(2+) + O2 + 4 H(+) = 4 Fe(3+) + 2 H2O</text>
        <dbReference type="Rhea" id="RHEA:11148"/>
        <dbReference type="ChEBI" id="CHEBI:15377"/>
        <dbReference type="ChEBI" id="CHEBI:15378"/>
        <dbReference type="ChEBI" id="CHEBI:15379"/>
        <dbReference type="ChEBI" id="CHEBI:29033"/>
        <dbReference type="ChEBI" id="CHEBI:29034"/>
        <dbReference type="EC" id="1.16.3.1"/>
    </reaction>
</comment>
<evidence type="ECO:0000256" key="9">
    <source>
        <dbReference type="RuleBase" id="RU000623"/>
    </source>
</evidence>
<evidence type="ECO:0000256" key="7">
    <source>
        <dbReference type="PIRNR" id="PIRNR002560"/>
    </source>
</evidence>
<feature type="binding site" evidence="8">
    <location>
        <position position="130"/>
    </location>
    <ligand>
        <name>Fe cation</name>
        <dbReference type="ChEBI" id="CHEBI:24875"/>
        <label>2</label>
    </ligand>
</feature>
<dbReference type="PIRSF" id="PIRSF002560">
    <property type="entry name" value="Bacterioferritin"/>
    <property type="match status" value="1"/>
</dbReference>
<dbReference type="STRING" id="1166337.SAMN05192580_2922"/>
<dbReference type="PRINTS" id="PR00601">
    <property type="entry name" value="BACFERRITIN"/>
</dbReference>
<dbReference type="GO" id="GO:0020037">
    <property type="term" value="F:heme binding"/>
    <property type="evidence" value="ECO:0007669"/>
    <property type="project" value="TreeGrafter"/>
</dbReference>
<feature type="domain" description="Ferritin-like diiron" evidence="11">
    <location>
        <begin position="1"/>
        <end position="145"/>
    </location>
</feature>
<dbReference type="PROSITE" id="PS00549">
    <property type="entry name" value="BACTERIOFERRITIN"/>
    <property type="match status" value="1"/>
</dbReference>
<keyword evidence="5 7" id="KW-0479">Metal-binding</keyword>
<dbReference type="PROSITE" id="PS50905">
    <property type="entry name" value="FERRITIN_LIKE"/>
    <property type="match status" value="1"/>
</dbReference>
<feature type="binding site" description="axial binding residue" evidence="8">
    <location>
        <position position="52"/>
    </location>
    <ligand>
        <name>heme b</name>
        <dbReference type="ChEBI" id="CHEBI:60344"/>
        <note>ligand shared between dimeric partners</note>
    </ligand>
    <ligandPart>
        <name>Fe</name>
        <dbReference type="ChEBI" id="CHEBI:18248"/>
    </ligandPart>
</feature>
<dbReference type="NCBIfam" id="TIGR00754">
    <property type="entry name" value="bfr"/>
    <property type="match status" value="1"/>
</dbReference>
<gene>
    <name evidence="12" type="ORF">SAMN05192580_2922</name>
</gene>
<dbReference type="SUPFAM" id="SSF47240">
    <property type="entry name" value="Ferritin-like"/>
    <property type="match status" value="1"/>
</dbReference>
<feature type="binding site" evidence="8">
    <location>
        <position position="54"/>
    </location>
    <ligand>
        <name>Fe cation</name>
        <dbReference type="ChEBI" id="CHEBI:24875"/>
        <label>1</label>
    </ligand>
</feature>
<dbReference type="FunFam" id="1.20.1260.10:FF:000005">
    <property type="entry name" value="Bacterioferritin"/>
    <property type="match status" value="1"/>
</dbReference>
<protein>
    <recommendedName>
        <fullName evidence="7 9">Bacterioferritin</fullName>
        <ecNumber evidence="7">1.16.3.1</ecNumber>
    </recommendedName>
</protein>
<evidence type="ECO:0000256" key="2">
    <source>
        <dbReference type="ARBA" id="ARBA00008093"/>
    </source>
</evidence>
<dbReference type="AlphaFoldDB" id="A0A1I6LLV0"/>
<feature type="binding site" evidence="8">
    <location>
        <position position="51"/>
    </location>
    <ligand>
        <name>Fe cation</name>
        <dbReference type="ChEBI" id="CHEBI:24875"/>
        <label>2</label>
    </ligand>
</feature>
<evidence type="ECO:0000313" key="12">
    <source>
        <dbReference type="EMBL" id="SFS04348.1"/>
    </source>
</evidence>
<dbReference type="GO" id="GO:0008199">
    <property type="term" value="F:ferric iron binding"/>
    <property type="evidence" value="ECO:0007669"/>
    <property type="project" value="InterPro"/>
</dbReference>
<keyword evidence="13" id="KW-1185">Reference proteome</keyword>
<keyword evidence="4 9" id="KW-0349">Heme</keyword>
<keyword evidence="10" id="KW-0175">Coiled coil</keyword>
<evidence type="ECO:0000256" key="1">
    <source>
        <dbReference type="ARBA" id="ARBA00001970"/>
    </source>
</evidence>
<organism evidence="12 13">
    <name type="scientific">Sphingomonas jatrophae</name>
    <dbReference type="NCBI Taxonomy" id="1166337"/>
    <lineage>
        <taxon>Bacteria</taxon>
        <taxon>Pseudomonadati</taxon>
        <taxon>Pseudomonadota</taxon>
        <taxon>Alphaproteobacteria</taxon>
        <taxon>Sphingomonadales</taxon>
        <taxon>Sphingomonadaceae</taxon>
        <taxon>Sphingomonas</taxon>
    </lineage>
</organism>
<dbReference type="CDD" id="cd00907">
    <property type="entry name" value="Bacterioferritin"/>
    <property type="match status" value="1"/>
</dbReference>
<feature type="binding site" evidence="8">
    <location>
        <position position="46"/>
    </location>
    <ligand>
        <name>Fe cation</name>
        <dbReference type="ChEBI" id="CHEBI:24875"/>
        <label>3</label>
    </ligand>
</feature>
<feature type="binding site" evidence="8">
    <location>
        <position position="127"/>
    </location>
    <ligand>
        <name>Fe cation</name>
        <dbReference type="ChEBI" id="CHEBI:24875"/>
        <label>2</label>
    </ligand>
</feature>
<dbReference type="GO" id="GO:0005829">
    <property type="term" value="C:cytosol"/>
    <property type="evidence" value="ECO:0007669"/>
    <property type="project" value="TreeGrafter"/>
</dbReference>
<keyword evidence="6 7" id="KW-0408">Iron</keyword>
<dbReference type="InterPro" id="IPR008331">
    <property type="entry name" value="Ferritin_DPS_dom"/>
</dbReference>
<dbReference type="GO" id="GO:0006879">
    <property type="term" value="P:intracellular iron ion homeostasis"/>
    <property type="evidence" value="ECO:0007669"/>
    <property type="project" value="UniProtKB-KW"/>
</dbReference>
<feature type="binding site" evidence="8">
    <location>
        <position position="127"/>
    </location>
    <ligand>
        <name>Fe cation</name>
        <dbReference type="ChEBI" id="CHEBI:24875"/>
        <label>1</label>
    </ligand>
</feature>
<evidence type="ECO:0000259" key="11">
    <source>
        <dbReference type="PROSITE" id="PS50905"/>
    </source>
</evidence>
<dbReference type="GO" id="GO:0140315">
    <property type="term" value="F:iron ion sequestering activity"/>
    <property type="evidence" value="ECO:0007669"/>
    <property type="project" value="UniProtKB-ARBA"/>
</dbReference>
<feature type="coiled-coil region" evidence="10">
    <location>
        <begin position="117"/>
        <end position="144"/>
    </location>
</feature>
<dbReference type="Gene3D" id="1.20.1260.10">
    <property type="match status" value="1"/>
</dbReference>
<reference evidence="12 13" key="1">
    <citation type="submission" date="2016-10" db="EMBL/GenBank/DDBJ databases">
        <authorList>
            <person name="de Groot N.N."/>
        </authorList>
    </citation>
    <scope>NUCLEOTIDE SEQUENCE [LARGE SCALE GENOMIC DNA]</scope>
    <source>
        <strain evidence="12 13">S5-249</strain>
    </source>
</reference>
<name>A0A1I6LLV0_9SPHN</name>
<dbReference type="Pfam" id="PF00210">
    <property type="entry name" value="Ferritin"/>
    <property type="match status" value="1"/>
</dbReference>
<dbReference type="InterPro" id="IPR009040">
    <property type="entry name" value="Ferritin-like_diiron"/>
</dbReference>
<evidence type="ECO:0000256" key="4">
    <source>
        <dbReference type="ARBA" id="ARBA00022617"/>
    </source>
</evidence>
<accession>A0A1I6LLV0</accession>
<feature type="binding site" evidence="8">
    <location>
        <position position="50"/>
    </location>
    <ligand>
        <name>Fe cation</name>
        <dbReference type="ChEBI" id="CHEBI:24875"/>
        <label>3</label>
    </ligand>
</feature>
<evidence type="ECO:0000256" key="6">
    <source>
        <dbReference type="ARBA" id="ARBA00023004"/>
    </source>
</evidence>
<comment type="similarity">
    <text evidence="2 7 9">Belongs to the bacterioferritin family.</text>
</comment>
<dbReference type="Proteomes" id="UP000198824">
    <property type="component" value="Unassembled WGS sequence"/>
</dbReference>
<dbReference type="PANTHER" id="PTHR30295:SF0">
    <property type="entry name" value="BACTERIOFERRITIN"/>
    <property type="match status" value="1"/>
</dbReference>